<name>A0A5R9J4B5_9PROT</name>
<dbReference type="Gene3D" id="1.10.730.10">
    <property type="entry name" value="Isoleucyl-tRNA Synthetase, Domain 1"/>
    <property type="match status" value="1"/>
</dbReference>
<keyword evidence="3" id="KW-0067">ATP-binding</keyword>
<sequence length="271" mass="28875">MAAILSHPALIETIREVVPLAPAAGRMADIRMWRSRRPRCGDVSTDAALVLAGDAGRPAVSLAGEVAARLGMLPAIDDAAVSGPGFINLTFADDALARLLPRLLAKPAGAGRPAPVPWLVPPGCMDLRDFRFRIQYMHARCASVVRAAAEDPAAGWIGELARIRAGRIASTPTGIRRTLLCELEQGCVLLDPAAPPVDRHRVWRWLGALSEVFEAVWDESGLHATLGLAVRALEQAQADRALVDLALMLATADAVQAGLWCHGMTAAEEIR</sequence>
<keyword evidence="1" id="KW-0436">Ligase</keyword>
<gene>
    <name evidence="6" type="ORF">FE263_10370</name>
</gene>
<evidence type="ECO:0000256" key="4">
    <source>
        <dbReference type="ARBA" id="ARBA00023146"/>
    </source>
</evidence>
<organism evidence="6 7">
    <name type="scientific">Lichenicoccus roseus</name>
    <dbReference type="NCBI Taxonomy" id="2683649"/>
    <lineage>
        <taxon>Bacteria</taxon>
        <taxon>Pseudomonadati</taxon>
        <taxon>Pseudomonadota</taxon>
        <taxon>Alphaproteobacteria</taxon>
        <taxon>Acetobacterales</taxon>
        <taxon>Acetobacteraceae</taxon>
        <taxon>Lichenicoccus</taxon>
    </lineage>
</organism>
<dbReference type="OrthoDB" id="9803211at2"/>
<dbReference type="InterPro" id="IPR036695">
    <property type="entry name" value="Arg-tRNA-synth_N_sf"/>
</dbReference>
<dbReference type="GO" id="GO:0005737">
    <property type="term" value="C:cytoplasm"/>
    <property type="evidence" value="ECO:0007669"/>
    <property type="project" value="InterPro"/>
</dbReference>
<dbReference type="AlphaFoldDB" id="A0A5R9J4B5"/>
<reference evidence="6 7" key="1">
    <citation type="submission" date="2019-05" db="EMBL/GenBank/DDBJ databases">
        <authorList>
            <person name="Pankratov T."/>
            <person name="Grouzdev D."/>
        </authorList>
    </citation>
    <scope>NUCLEOTIDE SEQUENCE [LARGE SCALE GENOMIC DNA]</scope>
    <source>
        <strain evidence="6 7">KEBCLARHB70R</strain>
    </source>
</reference>
<dbReference type="GO" id="GO:0005524">
    <property type="term" value="F:ATP binding"/>
    <property type="evidence" value="ECO:0007669"/>
    <property type="project" value="UniProtKB-KW"/>
</dbReference>
<dbReference type="InterPro" id="IPR005148">
    <property type="entry name" value="Arg-tRNA-synth_N"/>
</dbReference>
<proteinExistence type="predicted"/>
<dbReference type="GO" id="GO:0004814">
    <property type="term" value="F:arginine-tRNA ligase activity"/>
    <property type="evidence" value="ECO:0007669"/>
    <property type="project" value="InterPro"/>
</dbReference>
<dbReference type="Pfam" id="PF03485">
    <property type="entry name" value="Arg_tRNA_synt_N"/>
    <property type="match status" value="1"/>
</dbReference>
<dbReference type="InterPro" id="IPR009080">
    <property type="entry name" value="tRNAsynth_Ia_anticodon-bd"/>
</dbReference>
<evidence type="ECO:0000259" key="5">
    <source>
        <dbReference type="SMART" id="SM01016"/>
    </source>
</evidence>
<dbReference type="SMART" id="SM01016">
    <property type="entry name" value="Arg_tRNA_synt_N"/>
    <property type="match status" value="1"/>
</dbReference>
<evidence type="ECO:0000313" key="6">
    <source>
        <dbReference type="EMBL" id="TLU72465.1"/>
    </source>
</evidence>
<evidence type="ECO:0000256" key="2">
    <source>
        <dbReference type="ARBA" id="ARBA00022741"/>
    </source>
</evidence>
<dbReference type="EMBL" id="VCDI01000003">
    <property type="protein sequence ID" value="TLU72465.1"/>
    <property type="molecule type" value="Genomic_DNA"/>
</dbReference>
<keyword evidence="2" id="KW-0547">Nucleotide-binding</keyword>
<evidence type="ECO:0000256" key="1">
    <source>
        <dbReference type="ARBA" id="ARBA00022598"/>
    </source>
</evidence>
<feature type="domain" description="Arginyl tRNA synthetase N-terminal" evidence="5">
    <location>
        <begin position="8"/>
        <end position="91"/>
    </location>
</feature>
<keyword evidence="7" id="KW-1185">Reference proteome</keyword>
<evidence type="ECO:0000256" key="3">
    <source>
        <dbReference type="ARBA" id="ARBA00022840"/>
    </source>
</evidence>
<dbReference type="RefSeq" id="WP_138325927.1">
    <property type="nucleotide sequence ID" value="NZ_VCDI01000003.1"/>
</dbReference>
<keyword evidence="4" id="KW-0030">Aminoacyl-tRNA synthetase</keyword>
<dbReference type="SUPFAM" id="SSF47323">
    <property type="entry name" value="Anticodon-binding domain of a subclass of class I aminoacyl-tRNA synthetases"/>
    <property type="match status" value="1"/>
</dbReference>
<evidence type="ECO:0000313" key="7">
    <source>
        <dbReference type="Proteomes" id="UP000305654"/>
    </source>
</evidence>
<dbReference type="Gene3D" id="3.30.1360.70">
    <property type="entry name" value="Arginyl tRNA synthetase N-terminal domain"/>
    <property type="match status" value="1"/>
</dbReference>
<dbReference type="Proteomes" id="UP000305654">
    <property type="component" value="Unassembled WGS sequence"/>
</dbReference>
<accession>A0A5R9J4B5</accession>
<dbReference type="SUPFAM" id="SSF55190">
    <property type="entry name" value="Arginyl-tRNA synthetase (ArgRS), N-terminal 'additional' domain"/>
    <property type="match status" value="1"/>
</dbReference>
<dbReference type="GO" id="GO:0006420">
    <property type="term" value="P:arginyl-tRNA aminoacylation"/>
    <property type="evidence" value="ECO:0007669"/>
    <property type="project" value="InterPro"/>
</dbReference>
<comment type="caution">
    <text evidence="6">The sequence shown here is derived from an EMBL/GenBank/DDBJ whole genome shotgun (WGS) entry which is preliminary data.</text>
</comment>
<protein>
    <recommendedName>
        <fullName evidence="5">Arginyl tRNA synthetase N-terminal domain-containing protein</fullName>
    </recommendedName>
</protein>